<feature type="transmembrane region" description="Helical" evidence="1">
    <location>
        <begin position="295"/>
        <end position="315"/>
    </location>
</feature>
<feature type="transmembrane region" description="Helical" evidence="1">
    <location>
        <begin position="157"/>
        <end position="177"/>
    </location>
</feature>
<dbReference type="Pfam" id="PF01757">
    <property type="entry name" value="Acyl_transf_3"/>
    <property type="match status" value="1"/>
</dbReference>
<feature type="transmembrane region" description="Helical" evidence="1">
    <location>
        <begin position="226"/>
        <end position="248"/>
    </location>
</feature>
<protein>
    <submittedName>
        <fullName evidence="3">Acyltransferase</fullName>
    </submittedName>
</protein>
<feature type="transmembrane region" description="Helical" evidence="1">
    <location>
        <begin position="260"/>
        <end position="283"/>
    </location>
</feature>
<comment type="caution">
    <text evidence="3">The sequence shown here is derived from an EMBL/GenBank/DDBJ whole genome shotgun (WGS) entry which is preliminary data.</text>
</comment>
<keyword evidence="3" id="KW-0012">Acyltransferase</keyword>
<dbReference type="GO" id="GO:0016746">
    <property type="term" value="F:acyltransferase activity"/>
    <property type="evidence" value="ECO:0007669"/>
    <property type="project" value="UniProtKB-KW"/>
</dbReference>
<keyword evidence="1" id="KW-0472">Membrane</keyword>
<dbReference type="EMBL" id="JAQQXP010000001">
    <property type="protein sequence ID" value="MDC8830830.1"/>
    <property type="molecule type" value="Genomic_DNA"/>
</dbReference>
<feature type="transmembrane region" description="Helical" evidence="1">
    <location>
        <begin position="7"/>
        <end position="25"/>
    </location>
</feature>
<dbReference type="InterPro" id="IPR050879">
    <property type="entry name" value="Acyltransferase_3"/>
</dbReference>
<gene>
    <name evidence="3" type="ORF">OIK42_08660</name>
</gene>
<keyword evidence="1" id="KW-0812">Transmembrane</keyword>
<evidence type="ECO:0000313" key="3">
    <source>
        <dbReference type="EMBL" id="MDC8830830.1"/>
    </source>
</evidence>
<dbReference type="Proteomes" id="UP001218788">
    <property type="component" value="Unassembled WGS sequence"/>
</dbReference>
<feature type="transmembrane region" description="Helical" evidence="1">
    <location>
        <begin position="45"/>
        <end position="66"/>
    </location>
</feature>
<dbReference type="PANTHER" id="PTHR23028:SF131">
    <property type="entry name" value="BLR2367 PROTEIN"/>
    <property type="match status" value="1"/>
</dbReference>
<feature type="transmembrane region" description="Helical" evidence="1">
    <location>
        <begin position="87"/>
        <end position="104"/>
    </location>
</feature>
<keyword evidence="3" id="KW-0808">Transferase</keyword>
<dbReference type="InterPro" id="IPR002656">
    <property type="entry name" value="Acyl_transf_3_dom"/>
</dbReference>
<evidence type="ECO:0000256" key="1">
    <source>
        <dbReference type="SAM" id="Phobius"/>
    </source>
</evidence>
<keyword evidence="4" id="KW-1185">Reference proteome</keyword>
<evidence type="ECO:0000259" key="2">
    <source>
        <dbReference type="Pfam" id="PF01757"/>
    </source>
</evidence>
<keyword evidence="1" id="KW-1133">Transmembrane helix</keyword>
<dbReference type="RefSeq" id="WP_273639756.1">
    <property type="nucleotide sequence ID" value="NZ_JAQQXP010000001.1"/>
</dbReference>
<name>A0ABT5L1C2_9ALTE</name>
<feature type="domain" description="Acyltransferase 3" evidence="2">
    <location>
        <begin position="5"/>
        <end position="312"/>
    </location>
</feature>
<organism evidence="3 4">
    <name type="scientific">Alteromonas gilva</name>
    <dbReference type="NCBI Taxonomy" id="2987522"/>
    <lineage>
        <taxon>Bacteria</taxon>
        <taxon>Pseudomonadati</taxon>
        <taxon>Pseudomonadota</taxon>
        <taxon>Gammaproteobacteria</taxon>
        <taxon>Alteromonadales</taxon>
        <taxon>Alteromonadaceae</taxon>
        <taxon>Alteromonas/Salinimonas group</taxon>
        <taxon>Alteromonas</taxon>
    </lineage>
</organism>
<reference evidence="3 4" key="1">
    <citation type="submission" date="2022-10" db="EMBL/GenBank/DDBJ databases">
        <title>Alteromonas sp. chi3 Genome sequencing.</title>
        <authorList>
            <person name="Park S."/>
        </authorList>
    </citation>
    <scope>NUCLEOTIDE SEQUENCE [LARGE SCALE GENOMIC DNA]</scope>
    <source>
        <strain evidence="4">chi3</strain>
    </source>
</reference>
<dbReference type="PANTHER" id="PTHR23028">
    <property type="entry name" value="ACETYLTRANSFERASE"/>
    <property type="match status" value="1"/>
</dbReference>
<evidence type="ECO:0000313" key="4">
    <source>
        <dbReference type="Proteomes" id="UP001218788"/>
    </source>
</evidence>
<sequence length="344" mass="40435">MKRVAELDGVRGLAAIAVVIYHYFYRYDELYGHDFTLSNFFELSYYGHFGVHLFFIVSGFVIYWTISRSTNPLDFIWSRFSRLYPPFWVALIVTFVALAVFSLPDREVDVSTFLLNSLMFHEYLGVKHVDGVYWTLTLELAFYFWVLVIFWTGNIQYIERILIVWMCCATILTLQYVDIQIIGRVRKFLLLDYIELFAAGICFYNYKSKTYTRLTHVVMTLSVMSLYFSYSVKTATALCVFYLLFMLITIDKAKFLKVKLLTYFGSISYALYLVHQNIGYIVIRKFYAQGLNPFLGILLAFALSILIASLIMFYIERPSLRVLRGFYKNNEKVHSLRDKFKKLT</sequence>
<proteinExistence type="predicted"/>
<feature type="transmembrane region" description="Helical" evidence="1">
    <location>
        <begin position="133"/>
        <end position="151"/>
    </location>
</feature>
<accession>A0ABT5L1C2</accession>